<dbReference type="Pfam" id="PF04117">
    <property type="entry name" value="Mpv17_PMP22"/>
    <property type="match status" value="1"/>
</dbReference>
<dbReference type="Proteomes" id="UP001652700">
    <property type="component" value="Unplaced"/>
</dbReference>
<keyword evidence="8" id="KW-1185">Reference proteome</keyword>
<accession>A0ABM5KXF4</accession>
<dbReference type="EnsemblMetazoa" id="XM_050658914.1">
    <property type="protein sequence ID" value="XP_050514871.1"/>
    <property type="gene ID" value="LOC126890081"/>
</dbReference>
<keyword evidence="4 6" id="KW-1133">Transmembrane helix</keyword>
<evidence type="ECO:0000256" key="4">
    <source>
        <dbReference type="ARBA" id="ARBA00022989"/>
    </source>
</evidence>
<organism evidence="7 8">
    <name type="scientific">Diabrotica virgifera virgifera</name>
    <name type="common">western corn rootworm</name>
    <dbReference type="NCBI Taxonomy" id="50390"/>
    <lineage>
        <taxon>Eukaryota</taxon>
        <taxon>Metazoa</taxon>
        <taxon>Ecdysozoa</taxon>
        <taxon>Arthropoda</taxon>
        <taxon>Hexapoda</taxon>
        <taxon>Insecta</taxon>
        <taxon>Pterygota</taxon>
        <taxon>Neoptera</taxon>
        <taxon>Endopterygota</taxon>
        <taxon>Coleoptera</taxon>
        <taxon>Polyphaga</taxon>
        <taxon>Cucujiformia</taxon>
        <taxon>Chrysomeloidea</taxon>
        <taxon>Chrysomelidae</taxon>
        <taxon>Galerucinae</taxon>
        <taxon>Diabroticina</taxon>
        <taxon>Diabroticites</taxon>
        <taxon>Diabrotica</taxon>
    </lineage>
</organism>
<evidence type="ECO:0000256" key="5">
    <source>
        <dbReference type="ARBA" id="ARBA00023136"/>
    </source>
</evidence>
<evidence type="ECO:0000256" key="2">
    <source>
        <dbReference type="ARBA" id="ARBA00006824"/>
    </source>
</evidence>
<keyword evidence="5 6" id="KW-0472">Membrane</keyword>
<dbReference type="GeneID" id="126890081"/>
<dbReference type="RefSeq" id="XP_050514871.1">
    <property type="nucleotide sequence ID" value="XM_050658914.1"/>
</dbReference>
<proteinExistence type="inferred from homology"/>
<dbReference type="InterPro" id="IPR007248">
    <property type="entry name" value="Mpv17_PMP22"/>
</dbReference>
<protein>
    <recommendedName>
        <fullName evidence="9">Mpv17-like protein</fullName>
    </recommendedName>
</protein>
<evidence type="ECO:0000256" key="1">
    <source>
        <dbReference type="ARBA" id="ARBA00004141"/>
    </source>
</evidence>
<comment type="subcellular location">
    <subcellularLocation>
        <location evidence="1">Membrane</location>
        <topology evidence="1">Multi-pass membrane protein</topology>
    </subcellularLocation>
</comment>
<evidence type="ECO:0008006" key="9">
    <source>
        <dbReference type="Google" id="ProtNLM"/>
    </source>
</evidence>
<dbReference type="PANTHER" id="PTHR11266:SF85">
    <property type="entry name" value="MPV17-LIKE PROTEIN"/>
    <property type="match status" value="1"/>
</dbReference>
<keyword evidence="3 6" id="KW-0812">Transmembrane</keyword>
<name>A0ABM5KXF4_DIAVI</name>
<feature type="transmembrane region" description="Helical" evidence="6">
    <location>
        <begin position="63"/>
        <end position="82"/>
    </location>
</feature>
<dbReference type="PANTHER" id="PTHR11266">
    <property type="entry name" value="PEROXISOMAL MEMBRANE PROTEIN 2, PXMP2 MPV17"/>
    <property type="match status" value="1"/>
</dbReference>
<reference evidence="7" key="1">
    <citation type="submission" date="2025-05" db="UniProtKB">
        <authorList>
            <consortium name="EnsemblMetazoa"/>
        </authorList>
    </citation>
    <scope>IDENTIFICATION</scope>
</reference>
<evidence type="ECO:0000256" key="3">
    <source>
        <dbReference type="ARBA" id="ARBA00022692"/>
    </source>
</evidence>
<feature type="transmembrane region" description="Helical" evidence="6">
    <location>
        <begin position="103"/>
        <end position="120"/>
    </location>
</feature>
<comment type="similarity">
    <text evidence="2 6">Belongs to the peroxisomal membrane protein PXMP2/4 family.</text>
</comment>
<feature type="transmembrane region" description="Helical" evidence="6">
    <location>
        <begin position="158"/>
        <end position="179"/>
    </location>
</feature>
<evidence type="ECO:0000256" key="6">
    <source>
        <dbReference type="RuleBase" id="RU363053"/>
    </source>
</evidence>
<evidence type="ECO:0000313" key="8">
    <source>
        <dbReference type="Proteomes" id="UP001652700"/>
    </source>
</evidence>
<evidence type="ECO:0000313" key="7">
    <source>
        <dbReference type="EnsemblMetazoa" id="XP_050514871.1"/>
    </source>
</evidence>
<sequence>MLAVQYMNSIRLFIKTSLVKRPIITNSIIYGTLCTFSEFSQQTLSKKLSQPIEPYDTNTIIKYVIYGTGIGGPLIATWYRFLDKKIVGTTLKISAKKLLIDQFTFTAGLLVVFYTSMSIMEGKKDIFEECRQKFIPTFKTSCCFWLPAQLVNFMVVPAVYRVTYIGVCSFVWINILCMLKREQLEKSE</sequence>